<dbReference type="AlphaFoldDB" id="G5H705"/>
<dbReference type="InterPro" id="IPR050250">
    <property type="entry name" value="Macrolide_Exporter_MacB"/>
</dbReference>
<sequence length="242" mass="27460">MVNRKGLKALGYDSPEEIIGKTLRIEHEAVGYIPQGVVCGVTNDFNYTSMREESIPMIIMQRPLFLHNIMVRLNPDQPRALETFNNVWKEIFPDYPARYAFIGDVYGQIFRNELNAGKLVRIFSLLCLLIANLGLIIYMAFIIKLRTKEIGIRKVNGARSGEIILRLNRSFIWLIVSAFAVATPAAYIILQRWLRNFAYKTSLDWWIFAGAGITVLLLSGIAVSWQSWHAATANPANAILQE</sequence>
<gene>
    <name evidence="8" type="ORF">HMPREF9450_00848</name>
</gene>
<comment type="caution">
    <text evidence="8">The sequence shown here is derived from an EMBL/GenBank/DDBJ whole genome shotgun (WGS) entry which is preliminary data.</text>
</comment>
<evidence type="ECO:0000256" key="2">
    <source>
        <dbReference type="ARBA" id="ARBA00022475"/>
    </source>
</evidence>
<evidence type="ECO:0000256" key="3">
    <source>
        <dbReference type="ARBA" id="ARBA00022692"/>
    </source>
</evidence>
<dbReference type="PANTHER" id="PTHR30572">
    <property type="entry name" value="MEMBRANE COMPONENT OF TRANSPORTER-RELATED"/>
    <property type="match status" value="1"/>
</dbReference>
<dbReference type="PANTHER" id="PTHR30572:SF18">
    <property type="entry name" value="ABC-TYPE MACROLIDE FAMILY EXPORT SYSTEM PERMEASE COMPONENT 2"/>
    <property type="match status" value="1"/>
</dbReference>
<accession>G5H705</accession>
<evidence type="ECO:0000256" key="5">
    <source>
        <dbReference type="ARBA" id="ARBA00023136"/>
    </source>
</evidence>
<dbReference type="InterPro" id="IPR003838">
    <property type="entry name" value="ABC3_permease_C"/>
</dbReference>
<keyword evidence="9" id="KW-1185">Reference proteome</keyword>
<dbReference type="RefSeq" id="WP_009133654.1">
    <property type="nucleotide sequence ID" value="NZ_CP102250.1"/>
</dbReference>
<feature type="domain" description="ABC3 transporter permease C-terminal" evidence="7">
    <location>
        <begin position="122"/>
        <end position="235"/>
    </location>
</feature>
<name>G5H705_9BACT</name>
<dbReference type="STRING" id="742725.HMPREF9450_00848"/>
<dbReference type="PATRIC" id="fig|742725.3.peg.902"/>
<keyword evidence="5 6" id="KW-0472">Membrane</keyword>
<evidence type="ECO:0000256" key="4">
    <source>
        <dbReference type="ARBA" id="ARBA00022989"/>
    </source>
</evidence>
<proteinExistence type="predicted"/>
<dbReference type="GeneID" id="92816137"/>
<dbReference type="Proteomes" id="UP000006008">
    <property type="component" value="Unassembled WGS sequence"/>
</dbReference>
<feature type="transmembrane region" description="Helical" evidence="6">
    <location>
        <begin position="119"/>
        <end position="143"/>
    </location>
</feature>
<keyword evidence="3 6" id="KW-0812">Transmembrane</keyword>
<dbReference type="GO" id="GO:0005886">
    <property type="term" value="C:plasma membrane"/>
    <property type="evidence" value="ECO:0007669"/>
    <property type="project" value="UniProtKB-SubCell"/>
</dbReference>
<evidence type="ECO:0000256" key="1">
    <source>
        <dbReference type="ARBA" id="ARBA00004651"/>
    </source>
</evidence>
<protein>
    <recommendedName>
        <fullName evidence="7">ABC3 transporter permease C-terminal domain-containing protein</fullName>
    </recommendedName>
</protein>
<dbReference type="eggNOG" id="COG0577">
    <property type="taxonomic scope" value="Bacteria"/>
</dbReference>
<evidence type="ECO:0000313" key="8">
    <source>
        <dbReference type="EMBL" id="EHB92644.1"/>
    </source>
</evidence>
<dbReference type="OrthoDB" id="905059at2"/>
<feature type="transmembrane region" description="Helical" evidence="6">
    <location>
        <begin position="202"/>
        <end position="225"/>
    </location>
</feature>
<dbReference type="GO" id="GO:0022857">
    <property type="term" value="F:transmembrane transporter activity"/>
    <property type="evidence" value="ECO:0007669"/>
    <property type="project" value="TreeGrafter"/>
</dbReference>
<evidence type="ECO:0000313" key="9">
    <source>
        <dbReference type="Proteomes" id="UP000006008"/>
    </source>
</evidence>
<reference evidence="8 9" key="1">
    <citation type="submission" date="2011-08" db="EMBL/GenBank/DDBJ databases">
        <title>The Genome Sequence of Alistipes indistinctus YIT 12060.</title>
        <authorList>
            <consortium name="The Broad Institute Genome Sequencing Platform"/>
            <person name="Earl A."/>
            <person name="Ward D."/>
            <person name="Feldgarden M."/>
            <person name="Gevers D."/>
            <person name="Morotomi M."/>
            <person name="Young S.K."/>
            <person name="Zeng Q."/>
            <person name="Gargeya S."/>
            <person name="Fitzgerald M."/>
            <person name="Haas B."/>
            <person name="Abouelleil A."/>
            <person name="Alvarado L."/>
            <person name="Arachchi H.M."/>
            <person name="Berlin A."/>
            <person name="Brown A."/>
            <person name="Chapman S.B."/>
            <person name="Chen Z."/>
            <person name="Dunbar C."/>
            <person name="Freedman E."/>
            <person name="Gearin G."/>
            <person name="Gellesch M."/>
            <person name="Goldberg J."/>
            <person name="Griggs A."/>
            <person name="Gujja S."/>
            <person name="Heiman D."/>
            <person name="Howarth C."/>
            <person name="Larson L."/>
            <person name="Lui A."/>
            <person name="MacDonald P.J.P."/>
            <person name="Montmayeur A."/>
            <person name="Murphy C."/>
            <person name="Neiman D."/>
            <person name="Pearson M."/>
            <person name="Priest M."/>
            <person name="Roberts A."/>
            <person name="Saif S."/>
            <person name="Shea T."/>
            <person name="Shenoy N."/>
            <person name="Sisk P."/>
            <person name="Stolte C."/>
            <person name="Sykes S."/>
            <person name="Wortman J."/>
            <person name="Nusbaum C."/>
            <person name="Birren B."/>
        </authorList>
    </citation>
    <scope>NUCLEOTIDE SEQUENCE [LARGE SCALE GENOMIC DNA]</scope>
    <source>
        <strain evidence="8 9">YIT 12060</strain>
    </source>
</reference>
<feature type="transmembrane region" description="Helical" evidence="6">
    <location>
        <begin position="171"/>
        <end position="190"/>
    </location>
</feature>
<dbReference type="EMBL" id="ADLD01000009">
    <property type="protein sequence ID" value="EHB92644.1"/>
    <property type="molecule type" value="Genomic_DNA"/>
</dbReference>
<comment type="subcellular location">
    <subcellularLocation>
        <location evidence="1">Cell membrane</location>
        <topology evidence="1">Multi-pass membrane protein</topology>
    </subcellularLocation>
</comment>
<dbReference type="HOGENOM" id="CLU_1145333_0_0_10"/>
<organism evidence="8 9">
    <name type="scientific">Alistipes indistinctus YIT 12060</name>
    <dbReference type="NCBI Taxonomy" id="742725"/>
    <lineage>
        <taxon>Bacteria</taxon>
        <taxon>Pseudomonadati</taxon>
        <taxon>Bacteroidota</taxon>
        <taxon>Bacteroidia</taxon>
        <taxon>Bacteroidales</taxon>
        <taxon>Rikenellaceae</taxon>
        <taxon>Alistipes</taxon>
    </lineage>
</organism>
<evidence type="ECO:0000259" key="7">
    <source>
        <dbReference type="Pfam" id="PF02687"/>
    </source>
</evidence>
<evidence type="ECO:0000256" key="6">
    <source>
        <dbReference type="SAM" id="Phobius"/>
    </source>
</evidence>
<keyword evidence="2" id="KW-1003">Cell membrane</keyword>
<dbReference type="Pfam" id="PF02687">
    <property type="entry name" value="FtsX"/>
    <property type="match status" value="1"/>
</dbReference>
<keyword evidence="4 6" id="KW-1133">Transmembrane helix</keyword>